<protein>
    <recommendedName>
        <fullName evidence="3">AB hydrolase-1 domain-containing protein</fullName>
    </recommendedName>
</protein>
<dbReference type="InterPro" id="IPR029058">
    <property type="entry name" value="AB_hydrolase_fold"/>
</dbReference>
<keyword evidence="5" id="KW-1185">Reference proteome</keyword>
<comment type="similarity">
    <text evidence="1">Belongs to the AB hydrolase superfamily.</text>
</comment>
<dbReference type="Gene3D" id="3.40.50.1820">
    <property type="entry name" value="alpha/beta hydrolase"/>
    <property type="match status" value="1"/>
</dbReference>
<evidence type="ECO:0000256" key="1">
    <source>
        <dbReference type="ARBA" id="ARBA00008645"/>
    </source>
</evidence>
<gene>
    <name evidence="4" type="ORF">CHILSU_LOCUS7205</name>
</gene>
<dbReference type="InterPro" id="IPR050266">
    <property type="entry name" value="AB_hydrolase_sf"/>
</dbReference>
<keyword evidence="2" id="KW-0378">Hydrolase</keyword>
<dbReference type="EMBL" id="OU963919">
    <property type="protein sequence ID" value="CAH0403913.1"/>
    <property type="molecule type" value="Genomic_DNA"/>
</dbReference>
<dbReference type="InterPro" id="IPR000073">
    <property type="entry name" value="AB_hydrolase_1"/>
</dbReference>
<evidence type="ECO:0000256" key="2">
    <source>
        <dbReference type="ARBA" id="ARBA00022801"/>
    </source>
</evidence>
<dbReference type="PANTHER" id="PTHR43798">
    <property type="entry name" value="MONOACYLGLYCEROL LIPASE"/>
    <property type="match status" value="1"/>
</dbReference>
<sequence>MTLGPLKRFSKLALESEKELILKAPWGKLSALSWGDPSHSPVLLCHGRLDSCSSFRPLVQRLPRAHFYVSVDLPGNGRSDHYPRGGSLNFFDFVPPLEIIRDHFKWEKFTYIGHSLGAVVGKYLNHIAPNQITRMVDIDPQPAYLFFIKDLRGWYQIYSSAGFCGSESRDKVLVGPETAPKYTYDEILEKIMKARGLSEDKAVHVLERCLEPTGDGLYRLTFDQRFKFLHPLPFLYGSLQEFYTAPKTPTLGIFATDSIRQRFYKAFPFALDESAWKHGNYRHVVVEGGHDIHLQRPEEMGRHITKFMADNPE</sequence>
<proteinExistence type="inferred from homology"/>
<dbReference type="PANTHER" id="PTHR43798:SF14">
    <property type="entry name" value="SERINE HYDROLASE-LIKE PROTEIN DDB_G0286239"/>
    <property type="match status" value="1"/>
</dbReference>
<evidence type="ECO:0000313" key="4">
    <source>
        <dbReference type="EMBL" id="CAH0403913.1"/>
    </source>
</evidence>
<evidence type="ECO:0000313" key="5">
    <source>
        <dbReference type="Proteomes" id="UP001153292"/>
    </source>
</evidence>
<reference evidence="4" key="1">
    <citation type="submission" date="2021-12" db="EMBL/GenBank/DDBJ databases">
        <authorList>
            <person name="King R."/>
        </authorList>
    </citation>
    <scope>NUCLEOTIDE SEQUENCE</scope>
</reference>
<dbReference type="Proteomes" id="UP001153292">
    <property type="component" value="Chromosome 26"/>
</dbReference>
<dbReference type="Pfam" id="PF00561">
    <property type="entry name" value="Abhydrolase_1"/>
    <property type="match status" value="1"/>
</dbReference>
<accession>A0ABN8B3Z4</accession>
<feature type="domain" description="AB hydrolase-1" evidence="3">
    <location>
        <begin position="41"/>
        <end position="162"/>
    </location>
</feature>
<organism evidence="4 5">
    <name type="scientific">Chilo suppressalis</name>
    <name type="common">Asiatic rice borer moth</name>
    <dbReference type="NCBI Taxonomy" id="168631"/>
    <lineage>
        <taxon>Eukaryota</taxon>
        <taxon>Metazoa</taxon>
        <taxon>Ecdysozoa</taxon>
        <taxon>Arthropoda</taxon>
        <taxon>Hexapoda</taxon>
        <taxon>Insecta</taxon>
        <taxon>Pterygota</taxon>
        <taxon>Neoptera</taxon>
        <taxon>Endopterygota</taxon>
        <taxon>Lepidoptera</taxon>
        <taxon>Glossata</taxon>
        <taxon>Ditrysia</taxon>
        <taxon>Pyraloidea</taxon>
        <taxon>Crambidae</taxon>
        <taxon>Crambinae</taxon>
        <taxon>Chilo</taxon>
    </lineage>
</organism>
<dbReference type="SUPFAM" id="SSF53474">
    <property type="entry name" value="alpha/beta-Hydrolases"/>
    <property type="match status" value="1"/>
</dbReference>
<name>A0ABN8B3Z4_CHISP</name>
<evidence type="ECO:0000259" key="3">
    <source>
        <dbReference type="Pfam" id="PF00561"/>
    </source>
</evidence>